<dbReference type="PANTHER" id="PTHR13847">
    <property type="entry name" value="SARCOSINE DEHYDROGENASE-RELATED"/>
    <property type="match status" value="1"/>
</dbReference>
<proteinExistence type="predicted"/>
<evidence type="ECO:0000256" key="1">
    <source>
        <dbReference type="ARBA" id="ARBA00023002"/>
    </source>
</evidence>
<name>A0A9X1HYM5_9BACT</name>
<dbReference type="AlphaFoldDB" id="A0A9X1HYM5"/>
<gene>
    <name evidence="3" type="ORF">LDX50_29255</name>
</gene>
<dbReference type="RefSeq" id="WP_225699859.1">
    <property type="nucleotide sequence ID" value="NZ_JAIXNE010000008.1"/>
</dbReference>
<dbReference type="Gene3D" id="3.30.9.10">
    <property type="entry name" value="D-Amino Acid Oxidase, subunit A, domain 2"/>
    <property type="match status" value="1"/>
</dbReference>
<dbReference type="EMBL" id="JAIXNE010000008">
    <property type="protein sequence ID" value="MCA6078997.1"/>
    <property type="molecule type" value="Genomic_DNA"/>
</dbReference>
<dbReference type="SUPFAM" id="SSF51971">
    <property type="entry name" value="Nucleotide-binding domain"/>
    <property type="match status" value="1"/>
</dbReference>
<feature type="domain" description="FAD dependent oxidoreductase" evidence="2">
    <location>
        <begin position="31"/>
        <end position="353"/>
    </location>
</feature>
<reference evidence="3" key="1">
    <citation type="submission" date="2021-09" db="EMBL/GenBank/DDBJ databases">
        <title>Fulvivirga sp. isolated from coastal sediment.</title>
        <authorList>
            <person name="Yu H."/>
        </authorList>
    </citation>
    <scope>NUCLEOTIDE SEQUENCE</scope>
    <source>
        <strain evidence="3">1062</strain>
    </source>
</reference>
<dbReference type="Gene3D" id="3.50.50.60">
    <property type="entry name" value="FAD/NAD(P)-binding domain"/>
    <property type="match status" value="1"/>
</dbReference>
<keyword evidence="4" id="KW-1185">Reference proteome</keyword>
<dbReference type="Proteomes" id="UP001139409">
    <property type="component" value="Unassembled WGS sequence"/>
</dbReference>
<dbReference type="SUPFAM" id="SSF54373">
    <property type="entry name" value="FAD-linked reductases, C-terminal domain"/>
    <property type="match status" value="1"/>
</dbReference>
<dbReference type="PANTHER" id="PTHR13847:SF289">
    <property type="entry name" value="GLYCINE OXIDASE"/>
    <property type="match status" value="1"/>
</dbReference>
<dbReference type="Pfam" id="PF01266">
    <property type="entry name" value="DAO"/>
    <property type="match status" value="1"/>
</dbReference>
<evidence type="ECO:0000313" key="4">
    <source>
        <dbReference type="Proteomes" id="UP001139409"/>
    </source>
</evidence>
<dbReference type="InterPro" id="IPR006076">
    <property type="entry name" value="FAD-dep_OxRdtase"/>
</dbReference>
<dbReference type="GO" id="GO:0016491">
    <property type="term" value="F:oxidoreductase activity"/>
    <property type="evidence" value="ECO:0007669"/>
    <property type="project" value="UniProtKB-KW"/>
</dbReference>
<sequence length="376" mass="42572">MYHYCLFIIRTTISKNTGNLAKTATILGGYDYLIIGQGLAGTALGYQLHKKGAKVCIYNSEHIHSSSRAAAGLYNPVTGRKMVKTWMADLLFPSLTAFYHELEDRCSCQFLHQIPIYRPFLSVEEQNEWMGKSATNEFEHFIQKIRTKSELPWGNDPLGGIVLAQSGYLDIPTYLNAMREWFQKELDYYSCEFDISRLQINPGGVRYEEINAKKIIFCDGTTAGQNPFFSWLPFRPVKGEILEIEMEASSNEIFNRGIFILPLGGKRFRVGSTYDNHDLSWEPTREGRGKIEAQLKGLVNIPYTVVNHYAGVRPATADRRPIIGDHPNHETICIFNGLGTKGVSLAPYFAGQLTNHLEGSSELIKEVNINRYFSLY</sequence>
<dbReference type="InterPro" id="IPR036188">
    <property type="entry name" value="FAD/NAD-bd_sf"/>
</dbReference>
<comment type="caution">
    <text evidence="3">The sequence shown here is derived from an EMBL/GenBank/DDBJ whole genome shotgun (WGS) entry which is preliminary data.</text>
</comment>
<evidence type="ECO:0000259" key="2">
    <source>
        <dbReference type="Pfam" id="PF01266"/>
    </source>
</evidence>
<accession>A0A9X1HYM5</accession>
<keyword evidence="1" id="KW-0560">Oxidoreductase</keyword>
<dbReference type="GO" id="GO:0005737">
    <property type="term" value="C:cytoplasm"/>
    <property type="evidence" value="ECO:0007669"/>
    <property type="project" value="TreeGrafter"/>
</dbReference>
<evidence type="ECO:0000313" key="3">
    <source>
        <dbReference type="EMBL" id="MCA6078997.1"/>
    </source>
</evidence>
<organism evidence="3 4">
    <name type="scientific">Fulvivirga sedimenti</name>
    <dbReference type="NCBI Taxonomy" id="2879465"/>
    <lineage>
        <taxon>Bacteria</taxon>
        <taxon>Pseudomonadati</taxon>
        <taxon>Bacteroidota</taxon>
        <taxon>Cytophagia</taxon>
        <taxon>Cytophagales</taxon>
        <taxon>Fulvivirgaceae</taxon>
        <taxon>Fulvivirga</taxon>
    </lineage>
</organism>
<protein>
    <submittedName>
        <fullName evidence="3">FAD-binding oxidoreductase</fullName>
    </submittedName>
</protein>